<comment type="caution">
    <text evidence="2">The sequence shown here is derived from an EMBL/GenBank/DDBJ whole genome shotgun (WGS) entry which is preliminary data.</text>
</comment>
<evidence type="ECO:0000313" key="2">
    <source>
        <dbReference type="EMBL" id="MBK9295542.1"/>
    </source>
</evidence>
<keyword evidence="1" id="KW-0472">Membrane</keyword>
<dbReference type="EMBL" id="JADJZA010000001">
    <property type="protein sequence ID" value="MBK9295542.1"/>
    <property type="molecule type" value="Genomic_DNA"/>
</dbReference>
<sequence length="73" mass="7842">MKLGVLWFLLISSAVLSVVAAILFLVHPMEGDGVIQIVKWGYDFDGVGVTPGTASGLFVLSCSDRHRLPQLLS</sequence>
<dbReference type="Proteomes" id="UP000727993">
    <property type="component" value="Unassembled WGS sequence"/>
</dbReference>
<feature type="transmembrane region" description="Helical" evidence="1">
    <location>
        <begin position="6"/>
        <end position="26"/>
    </location>
</feature>
<protein>
    <submittedName>
        <fullName evidence="2">Uncharacterized protein</fullName>
    </submittedName>
</protein>
<gene>
    <name evidence="2" type="ORF">IPN02_01435</name>
</gene>
<dbReference type="AlphaFoldDB" id="A0A936TCZ4"/>
<evidence type="ECO:0000256" key="1">
    <source>
        <dbReference type="SAM" id="Phobius"/>
    </source>
</evidence>
<organism evidence="2 3">
    <name type="scientific">Candidatus Neomicrothrix subdominans</name>
    <dbReference type="NCBI Taxonomy" id="2954438"/>
    <lineage>
        <taxon>Bacteria</taxon>
        <taxon>Bacillati</taxon>
        <taxon>Actinomycetota</taxon>
        <taxon>Acidimicrobiia</taxon>
        <taxon>Acidimicrobiales</taxon>
        <taxon>Microthrixaceae</taxon>
        <taxon>Candidatus Neomicrothrix</taxon>
    </lineage>
</organism>
<evidence type="ECO:0000313" key="3">
    <source>
        <dbReference type="Proteomes" id="UP000727993"/>
    </source>
</evidence>
<keyword evidence="1" id="KW-0812">Transmembrane</keyword>
<reference evidence="2 3" key="1">
    <citation type="submission" date="2020-10" db="EMBL/GenBank/DDBJ databases">
        <title>Connecting structure to function with the recovery of over 1000 high-quality activated sludge metagenome-assembled genomes encoding full-length rRNA genes using long-read sequencing.</title>
        <authorList>
            <person name="Singleton C.M."/>
            <person name="Petriglieri F."/>
            <person name="Kristensen J.M."/>
            <person name="Kirkegaard R.H."/>
            <person name="Michaelsen T.Y."/>
            <person name="Andersen M.H."/>
            <person name="Karst S.M."/>
            <person name="Dueholm M.S."/>
            <person name="Nielsen P.H."/>
            <person name="Albertsen M."/>
        </authorList>
    </citation>
    <scope>NUCLEOTIDE SEQUENCE [LARGE SCALE GENOMIC DNA]</scope>
    <source>
        <strain evidence="2">Lyne_18-Q3-R50-59_MAXAC.006</strain>
    </source>
</reference>
<name>A0A936TCZ4_9ACTN</name>
<accession>A0A936TCZ4</accession>
<keyword evidence="1" id="KW-1133">Transmembrane helix</keyword>
<proteinExistence type="predicted"/>